<gene>
    <name evidence="2" type="ORF">WAE96_21365</name>
</gene>
<dbReference type="Gene3D" id="1.25.40.10">
    <property type="entry name" value="Tetratricopeptide repeat domain"/>
    <property type="match status" value="1"/>
</dbReference>
<reference evidence="2 3" key="1">
    <citation type="submission" date="2023-12" db="EMBL/GenBank/DDBJ databases">
        <title>Friends and Foes: Symbiotic and Algicidal bacterial influence on Karenia brevis blooms.</title>
        <authorList>
            <person name="Fei C."/>
            <person name="Mohamed A.R."/>
            <person name="Booker A."/>
            <person name="Arshad M."/>
            <person name="Klass S."/>
            <person name="Ahn S."/>
            <person name="Gilbert P.M."/>
            <person name="Heil C.A."/>
            <person name="Martinez J.M."/>
            <person name="Amin S.A."/>
        </authorList>
    </citation>
    <scope>NUCLEOTIDE SEQUENCE [LARGE SCALE GENOMIC DNA]</scope>
    <source>
        <strain evidence="2 3">CE15</strain>
    </source>
</reference>
<keyword evidence="3" id="KW-1185">Reference proteome</keyword>
<evidence type="ECO:0000313" key="3">
    <source>
        <dbReference type="Proteomes" id="UP001382455"/>
    </source>
</evidence>
<name>A0ABU8EZ83_9GAMM</name>
<feature type="signal peptide" evidence="1">
    <location>
        <begin position="1"/>
        <end position="23"/>
    </location>
</feature>
<dbReference type="InterPro" id="IPR011990">
    <property type="entry name" value="TPR-like_helical_dom_sf"/>
</dbReference>
<evidence type="ECO:0000256" key="1">
    <source>
        <dbReference type="SAM" id="SignalP"/>
    </source>
</evidence>
<evidence type="ECO:0008006" key="4">
    <source>
        <dbReference type="Google" id="ProtNLM"/>
    </source>
</evidence>
<protein>
    <recommendedName>
        <fullName evidence="4">Sel1 repeat family protein</fullName>
    </recommendedName>
</protein>
<comment type="caution">
    <text evidence="2">The sequence shown here is derived from an EMBL/GenBank/DDBJ whole genome shotgun (WGS) entry which is preliminary data.</text>
</comment>
<feature type="chain" id="PRO_5046394901" description="Sel1 repeat family protein" evidence="1">
    <location>
        <begin position="24"/>
        <end position="308"/>
    </location>
</feature>
<accession>A0ABU8EZ83</accession>
<proteinExistence type="predicted"/>
<dbReference type="RefSeq" id="WP_336437053.1">
    <property type="nucleotide sequence ID" value="NZ_JBAWKS010000002.1"/>
</dbReference>
<sequence>MKAFTYIAISLCVVTSLILILNGENTTQDITNTSLKTQQNTERLKHEKITEPQPITNALPTQSKHTKQGHLVEITKPQWRFEGGIKSQLSTLKLRAKSGDAEASYLLARNFRYCLFAPLNEQMFEDKLEQTYQLTDSTVAIERIEEQYSYCQGLESENLNAFYTYLETAATQGFVPAQETLGHVTAEFYMQSQGYASLSRDDYIATRNAFTTQKIALLEQAGKKGSIDALIQLSNLHHSQNAGKFGHVKSFALNQLITQFTNNDEIYNRFSRFVNRQYDKLSAEEHDKASELLEQWSTDIYKNGTLYH</sequence>
<evidence type="ECO:0000313" key="2">
    <source>
        <dbReference type="EMBL" id="MEI4552243.1"/>
    </source>
</evidence>
<keyword evidence="1" id="KW-0732">Signal</keyword>
<dbReference type="Proteomes" id="UP001382455">
    <property type="component" value="Unassembled WGS sequence"/>
</dbReference>
<dbReference type="EMBL" id="JBAWKS010000002">
    <property type="protein sequence ID" value="MEI4552243.1"/>
    <property type="molecule type" value="Genomic_DNA"/>
</dbReference>
<organism evidence="2 3">
    <name type="scientific">Pseudoalteromonas spongiae</name>
    <dbReference type="NCBI Taxonomy" id="298657"/>
    <lineage>
        <taxon>Bacteria</taxon>
        <taxon>Pseudomonadati</taxon>
        <taxon>Pseudomonadota</taxon>
        <taxon>Gammaproteobacteria</taxon>
        <taxon>Alteromonadales</taxon>
        <taxon>Pseudoalteromonadaceae</taxon>
        <taxon>Pseudoalteromonas</taxon>
    </lineage>
</organism>